<evidence type="ECO:0000313" key="1">
    <source>
        <dbReference type="EMBL" id="TNJ66013.1"/>
    </source>
</evidence>
<proteinExistence type="predicted"/>
<gene>
    <name evidence="1" type="ORF">FE784_12625</name>
</gene>
<protein>
    <submittedName>
        <fullName evidence="1">Uncharacterized protein</fullName>
    </submittedName>
</protein>
<dbReference type="Proteomes" id="UP000307943">
    <property type="component" value="Unassembled WGS sequence"/>
</dbReference>
<dbReference type="EMBL" id="VDCQ01000014">
    <property type="protein sequence ID" value="TNJ66013.1"/>
    <property type="molecule type" value="Genomic_DNA"/>
</dbReference>
<comment type="caution">
    <text evidence="1">The sequence shown here is derived from an EMBL/GenBank/DDBJ whole genome shotgun (WGS) entry which is preliminary data.</text>
</comment>
<dbReference type="AlphaFoldDB" id="A0A5C4TAE0"/>
<evidence type="ECO:0000313" key="2">
    <source>
        <dbReference type="Proteomes" id="UP000307943"/>
    </source>
</evidence>
<reference evidence="1 2" key="1">
    <citation type="submission" date="2019-05" db="EMBL/GenBank/DDBJ databases">
        <title>We sequenced the genome of Paenibacillus hemerocallicola KCTC 33185 for further insight into its adaptation and study the phylogeny of Paenibacillus.</title>
        <authorList>
            <person name="Narsing Rao M.P."/>
        </authorList>
    </citation>
    <scope>NUCLEOTIDE SEQUENCE [LARGE SCALE GENOMIC DNA]</scope>
    <source>
        <strain evidence="1 2">KCTC 33185</strain>
    </source>
</reference>
<organism evidence="1 2">
    <name type="scientific">Paenibacillus hemerocallicola</name>
    <dbReference type="NCBI Taxonomy" id="1172614"/>
    <lineage>
        <taxon>Bacteria</taxon>
        <taxon>Bacillati</taxon>
        <taxon>Bacillota</taxon>
        <taxon>Bacilli</taxon>
        <taxon>Bacillales</taxon>
        <taxon>Paenibacillaceae</taxon>
        <taxon>Paenibacillus</taxon>
    </lineage>
</organism>
<name>A0A5C4TAE0_9BACL</name>
<keyword evidence="2" id="KW-1185">Reference proteome</keyword>
<accession>A0A5C4TAE0</accession>
<sequence length="128" mass="13770">MDAIAAWIGRGVARSSEIRSLAKLLAGLFPFDGQSGASGCSVVPLLPFFALLQGSNNSETFWRLLSYPFASAVSILELTDEERMMDVLAQTEASGSAGLSAKPARRKVERWEAPVAGYLFISPWLAGF</sequence>
<dbReference type="RefSeq" id="WP_139602554.1">
    <property type="nucleotide sequence ID" value="NZ_VDCQ01000014.1"/>
</dbReference>